<dbReference type="GO" id="GO:0046872">
    <property type="term" value="F:metal ion binding"/>
    <property type="evidence" value="ECO:0007669"/>
    <property type="project" value="UniProtKB-KW"/>
</dbReference>
<protein>
    <submittedName>
        <fullName evidence="3">Unannotated protein</fullName>
    </submittedName>
</protein>
<dbReference type="SFLD" id="SFLDS00001">
    <property type="entry name" value="Enolase"/>
    <property type="match status" value="1"/>
</dbReference>
<proteinExistence type="predicted"/>
<sequence>MIEEIPAAIRFLRVNVPLRKQHRTAQGSEHLRDVILVSWLRQDGVVGWGECPTLSFAGYATESTEVAWQGLTTELGPQLMLGNSILAAGLIASTAALADASLDARLRSEGRALVEELLSDSSESPLAQTAGEARCLPRCVVIAELGAPLSELADLALAAAQAGAAMVKLKIAPGHDLEALRAVRAAAPDLLLAADANGSYSDLDQLRAVDALGLAFIEQPFSAELTWDELSQLRAKMETPLALDESLVSLDAVRSAALAGAVDVVSIKPARLGGMKAAASAVEFAAAAGMDVFVGGMLELGIGRAGAAVVASLPGCNLPTDLGPSSQYVKQDICEPIDVNLAGELIVPTGPGIGRVPDESRLQQYGVDEVILR</sequence>
<dbReference type="EMBL" id="CAEZYU010000085">
    <property type="protein sequence ID" value="CAB4751294.1"/>
    <property type="molecule type" value="Genomic_DNA"/>
</dbReference>
<dbReference type="SFLD" id="SFLDG00180">
    <property type="entry name" value="muconate_cycloisomerase"/>
    <property type="match status" value="1"/>
</dbReference>
<feature type="domain" description="Mandelate racemase/muconate lactonizing enzyme C-terminal" evidence="2">
    <location>
        <begin position="149"/>
        <end position="240"/>
    </location>
</feature>
<dbReference type="InterPro" id="IPR013342">
    <property type="entry name" value="Mandelate_racemase_C"/>
</dbReference>
<dbReference type="Gene3D" id="3.20.20.120">
    <property type="entry name" value="Enolase-like C-terminal domain"/>
    <property type="match status" value="1"/>
</dbReference>
<name>A0A6J6TX54_9ZZZZ</name>
<dbReference type="SFLD" id="SFLDF00009">
    <property type="entry name" value="o-succinylbenzoate_synthase"/>
    <property type="match status" value="1"/>
</dbReference>
<dbReference type="AlphaFoldDB" id="A0A6J6TX54"/>
<evidence type="ECO:0000256" key="1">
    <source>
        <dbReference type="ARBA" id="ARBA00022723"/>
    </source>
</evidence>
<dbReference type="InterPro" id="IPR029017">
    <property type="entry name" value="Enolase-like_N"/>
</dbReference>
<dbReference type="Gene3D" id="3.30.390.10">
    <property type="entry name" value="Enolase-like, N-terminal domain"/>
    <property type="match status" value="1"/>
</dbReference>
<dbReference type="SMART" id="SM00922">
    <property type="entry name" value="MR_MLE"/>
    <property type="match status" value="1"/>
</dbReference>
<dbReference type="Pfam" id="PF13378">
    <property type="entry name" value="MR_MLE_C"/>
    <property type="match status" value="1"/>
</dbReference>
<gene>
    <name evidence="3" type="ORF">UFOPK2766_01672</name>
</gene>
<reference evidence="3" key="1">
    <citation type="submission" date="2020-05" db="EMBL/GenBank/DDBJ databases">
        <authorList>
            <person name="Chiriac C."/>
            <person name="Salcher M."/>
            <person name="Ghai R."/>
            <person name="Kavagutti S V."/>
        </authorList>
    </citation>
    <scope>NUCLEOTIDE SEQUENCE</scope>
</reference>
<dbReference type="PANTHER" id="PTHR48073">
    <property type="entry name" value="O-SUCCINYLBENZOATE SYNTHASE-RELATED"/>
    <property type="match status" value="1"/>
</dbReference>
<dbReference type="SUPFAM" id="SSF51604">
    <property type="entry name" value="Enolase C-terminal domain-like"/>
    <property type="match status" value="1"/>
</dbReference>
<dbReference type="InterPro" id="IPR036849">
    <property type="entry name" value="Enolase-like_C_sf"/>
</dbReference>
<organism evidence="3">
    <name type="scientific">freshwater metagenome</name>
    <dbReference type="NCBI Taxonomy" id="449393"/>
    <lineage>
        <taxon>unclassified sequences</taxon>
        <taxon>metagenomes</taxon>
        <taxon>ecological metagenomes</taxon>
    </lineage>
</organism>
<dbReference type="GO" id="GO:0003824">
    <property type="term" value="F:catalytic activity"/>
    <property type="evidence" value="ECO:0007669"/>
    <property type="project" value="UniProtKB-ARBA"/>
</dbReference>
<evidence type="ECO:0000313" key="3">
    <source>
        <dbReference type="EMBL" id="CAB4751294.1"/>
    </source>
</evidence>
<evidence type="ECO:0000259" key="2">
    <source>
        <dbReference type="SMART" id="SM00922"/>
    </source>
</evidence>
<dbReference type="SUPFAM" id="SSF54826">
    <property type="entry name" value="Enolase N-terminal domain-like"/>
    <property type="match status" value="1"/>
</dbReference>
<keyword evidence="1" id="KW-0479">Metal-binding</keyword>
<accession>A0A6J6TX54</accession>
<dbReference type="InterPro" id="IPR029065">
    <property type="entry name" value="Enolase_C-like"/>
</dbReference>